<name>A0A7Y0ENU5_9BIFI</name>
<evidence type="ECO:0000256" key="6">
    <source>
        <dbReference type="ARBA" id="ARBA00023136"/>
    </source>
</evidence>
<comment type="similarity">
    <text evidence="7">Belongs to the binding-protein-dependent transport system permease family.</text>
</comment>
<gene>
    <name evidence="9" type="ORF">G1C95_0872</name>
</gene>
<dbReference type="RefSeq" id="WP_169171726.1">
    <property type="nucleotide sequence ID" value="NZ_JAAIII010000002.1"/>
</dbReference>
<feature type="transmembrane region" description="Helical" evidence="7">
    <location>
        <begin position="272"/>
        <end position="292"/>
    </location>
</feature>
<feature type="transmembrane region" description="Helical" evidence="7">
    <location>
        <begin position="39"/>
        <end position="65"/>
    </location>
</feature>
<feature type="transmembrane region" description="Helical" evidence="7">
    <location>
        <begin position="139"/>
        <end position="155"/>
    </location>
</feature>
<evidence type="ECO:0000256" key="7">
    <source>
        <dbReference type="RuleBase" id="RU363032"/>
    </source>
</evidence>
<dbReference type="PROSITE" id="PS50928">
    <property type="entry name" value="ABC_TM1"/>
    <property type="match status" value="1"/>
</dbReference>
<evidence type="ECO:0000256" key="2">
    <source>
        <dbReference type="ARBA" id="ARBA00022448"/>
    </source>
</evidence>
<dbReference type="GO" id="GO:0005886">
    <property type="term" value="C:plasma membrane"/>
    <property type="evidence" value="ECO:0007669"/>
    <property type="project" value="UniProtKB-SubCell"/>
</dbReference>
<dbReference type="InterPro" id="IPR035906">
    <property type="entry name" value="MetI-like_sf"/>
</dbReference>
<proteinExistence type="inferred from homology"/>
<evidence type="ECO:0000256" key="1">
    <source>
        <dbReference type="ARBA" id="ARBA00004651"/>
    </source>
</evidence>
<evidence type="ECO:0000259" key="8">
    <source>
        <dbReference type="PROSITE" id="PS50928"/>
    </source>
</evidence>
<dbReference type="EMBL" id="JAAIII010000002">
    <property type="protein sequence ID" value="NMM93687.1"/>
    <property type="molecule type" value="Genomic_DNA"/>
</dbReference>
<keyword evidence="2 7" id="KW-0813">Transport</keyword>
<feature type="domain" description="ABC transmembrane type-1" evidence="8">
    <location>
        <begin position="104"/>
        <end position="293"/>
    </location>
</feature>
<dbReference type="Gene3D" id="1.10.3720.10">
    <property type="entry name" value="MetI-like"/>
    <property type="match status" value="1"/>
</dbReference>
<protein>
    <submittedName>
        <fullName evidence="9">ABC transporter, permease protein</fullName>
    </submittedName>
</protein>
<comment type="caution">
    <text evidence="9">The sequence shown here is derived from an EMBL/GenBank/DDBJ whole genome shotgun (WGS) entry which is preliminary data.</text>
</comment>
<accession>A0A7Y0ENU5</accession>
<comment type="subcellular location">
    <subcellularLocation>
        <location evidence="1 7">Cell membrane</location>
        <topology evidence="1 7">Multi-pass membrane protein</topology>
    </subcellularLocation>
</comment>
<evidence type="ECO:0000256" key="5">
    <source>
        <dbReference type="ARBA" id="ARBA00022989"/>
    </source>
</evidence>
<dbReference type="Pfam" id="PF00528">
    <property type="entry name" value="BPD_transp_1"/>
    <property type="match status" value="1"/>
</dbReference>
<dbReference type="Proteomes" id="UP000532194">
    <property type="component" value="Unassembled WGS sequence"/>
</dbReference>
<dbReference type="CDD" id="cd06261">
    <property type="entry name" value="TM_PBP2"/>
    <property type="match status" value="1"/>
</dbReference>
<organism evidence="9 10">
    <name type="scientific">Bifidobacterium oedipodis</name>
    <dbReference type="NCBI Taxonomy" id="2675322"/>
    <lineage>
        <taxon>Bacteria</taxon>
        <taxon>Bacillati</taxon>
        <taxon>Actinomycetota</taxon>
        <taxon>Actinomycetes</taxon>
        <taxon>Bifidobacteriales</taxon>
        <taxon>Bifidobacteriaceae</taxon>
        <taxon>Bifidobacterium</taxon>
    </lineage>
</organism>
<keyword evidence="5 7" id="KW-1133">Transmembrane helix</keyword>
<dbReference type="SUPFAM" id="SSF161098">
    <property type="entry name" value="MetI-like"/>
    <property type="match status" value="1"/>
</dbReference>
<dbReference type="InterPro" id="IPR000515">
    <property type="entry name" value="MetI-like"/>
</dbReference>
<keyword evidence="3" id="KW-1003">Cell membrane</keyword>
<reference evidence="9 10" key="1">
    <citation type="submission" date="2020-02" db="EMBL/GenBank/DDBJ databases">
        <title>Characterization of phylogenetic diversity of novel bifidobacterial species isolated in Czech ZOOs.</title>
        <authorList>
            <person name="Lugli G.A."/>
            <person name="Vera N.B."/>
            <person name="Ventura M."/>
        </authorList>
    </citation>
    <scope>NUCLEOTIDE SEQUENCE [LARGE SCALE GENOMIC DNA]</scope>
    <source>
        <strain evidence="9 10">DSM 109957</strain>
    </source>
</reference>
<evidence type="ECO:0000313" key="10">
    <source>
        <dbReference type="Proteomes" id="UP000532194"/>
    </source>
</evidence>
<evidence type="ECO:0000256" key="3">
    <source>
        <dbReference type="ARBA" id="ARBA00022475"/>
    </source>
</evidence>
<evidence type="ECO:0000256" key="4">
    <source>
        <dbReference type="ARBA" id="ARBA00022692"/>
    </source>
</evidence>
<dbReference type="AlphaFoldDB" id="A0A7Y0ENU5"/>
<keyword evidence="10" id="KW-1185">Reference proteome</keyword>
<dbReference type="PANTHER" id="PTHR43744">
    <property type="entry name" value="ABC TRANSPORTER PERMEASE PROTEIN MG189-RELATED-RELATED"/>
    <property type="match status" value="1"/>
</dbReference>
<keyword evidence="4 7" id="KW-0812">Transmembrane</keyword>
<evidence type="ECO:0000313" key="9">
    <source>
        <dbReference type="EMBL" id="NMM93687.1"/>
    </source>
</evidence>
<feature type="transmembrane region" description="Helical" evidence="7">
    <location>
        <begin position="175"/>
        <end position="193"/>
    </location>
</feature>
<dbReference type="PANTHER" id="PTHR43744:SF12">
    <property type="entry name" value="ABC TRANSPORTER PERMEASE PROTEIN MG189-RELATED"/>
    <property type="match status" value="1"/>
</dbReference>
<keyword evidence="6 7" id="KW-0472">Membrane</keyword>
<dbReference type="GO" id="GO:0055085">
    <property type="term" value="P:transmembrane transport"/>
    <property type="evidence" value="ECO:0007669"/>
    <property type="project" value="InterPro"/>
</dbReference>
<sequence>MTAATVDFTALAGKGANPANRPSTSDIPWNKQKTSPLKIVGTVIGYLGMLCLTIFMVLPFVWMFLAAVKPNNEVFMVPFKWLPSVWHWENYINIWTDSNMLTWLGNTVFFAFCVTFLQVFTGSFAAYGFSKIKFPGRNVLFLIYIATMAVPWQAYMIPQYKILSSIHLTDTRWSIILLQAFGAFGVFMMKQFYDTIPEELSEAARLDGLSEWGIYRRIVLPLSGPSIAALGIITFTNTWNDYMGPLMYLRSPSLQTIQLGLKTFISQNSANYAMVMTGSVMSVLPILIVFLIGQKQFVEGIATSGMKG</sequence>
<feature type="transmembrane region" description="Helical" evidence="7">
    <location>
        <begin position="108"/>
        <end position="127"/>
    </location>
</feature>
<feature type="transmembrane region" description="Helical" evidence="7">
    <location>
        <begin position="214"/>
        <end position="235"/>
    </location>
</feature>